<feature type="domain" description="Erythronate-4-phosphate dehydrogenase dimerisation" evidence="8">
    <location>
        <begin position="289"/>
        <end position="369"/>
    </location>
</feature>
<feature type="binding site" evidence="5">
    <location>
        <position position="146"/>
    </location>
    <ligand>
        <name>NAD(+)</name>
        <dbReference type="ChEBI" id="CHEBI:57540"/>
    </ligand>
</feature>
<dbReference type="Gene3D" id="3.40.50.720">
    <property type="entry name" value="NAD(P)-binding Rossmann-like Domain"/>
    <property type="match status" value="2"/>
</dbReference>
<name>A0A4P8QPU4_9GAMM</name>
<dbReference type="SUPFAM" id="SSF52283">
    <property type="entry name" value="Formate/glycerate dehydrogenase catalytic domain-like"/>
    <property type="match status" value="1"/>
</dbReference>
<dbReference type="InterPro" id="IPR020921">
    <property type="entry name" value="Erythronate-4-P_DHase"/>
</dbReference>
<dbReference type="EC" id="1.1.1.290" evidence="5"/>
<feature type="binding site" evidence="5">
    <location>
        <position position="258"/>
    </location>
    <ligand>
        <name>substrate</name>
    </ligand>
</feature>
<dbReference type="SUPFAM" id="SSF51735">
    <property type="entry name" value="NAD(P)-binding Rossmann-fold domains"/>
    <property type="match status" value="1"/>
</dbReference>
<sequence length="378" mass="40920">MKILVDENMPYALELFSRLGEVRAVPGRPLPSETLKGADALMVRSVTKVNAELLAGTSVKFVGSATAGTDHVDQSWLAANGIRFSAAPGCNAIAVVEYVLSSLLMLAERDGFQLRDKTVGIVGVGNVGGRLNTRLQAWGVKTLLCDPPRADRGDDEAFLPLATLVRDADILTLHTPLYAEGPYRTKHLVDAAVLDNFADGRILINTCRGPVVNNEALLDALKRGKKLSVILDVWEPEPALSSELLKRVDIGTAHIAGYTLEGKARGTTQVFEAWSQFAGNPQRVALSSLLPAPEFAGVTLTSPLDQALLKRLAHLVYDVRRDDALLRQAVHQDGGFDRLRKHYQERREWSSLHVICADAASAECLTKLGFNASAAITP</sequence>
<dbReference type="CDD" id="cd12158">
    <property type="entry name" value="ErythrP_dh"/>
    <property type="match status" value="1"/>
</dbReference>
<dbReference type="InterPro" id="IPR029752">
    <property type="entry name" value="D-isomer_DH_CS1"/>
</dbReference>
<dbReference type="NCBIfam" id="NF001309">
    <property type="entry name" value="PRK00257.1"/>
    <property type="match status" value="1"/>
</dbReference>
<dbReference type="InterPro" id="IPR029753">
    <property type="entry name" value="D-isomer_DH_CS"/>
</dbReference>
<comment type="subunit">
    <text evidence="5">Homodimer.</text>
</comment>
<dbReference type="UniPathway" id="UPA00244">
    <property type="reaction ID" value="UER00310"/>
</dbReference>
<dbReference type="PROSITE" id="PS00065">
    <property type="entry name" value="D_2_HYDROXYACID_DH_1"/>
    <property type="match status" value="1"/>
</dbReference>
<dbReference type="HAMAP" id="MF_01825">
    <property type="entry name" value="PdxB"/>
    <property type="match status" value="1"/>
</dbReference>
<organism evidence="9 10">
    <name type="scientific">Brenneria rubrifaciens</name>
    <dbReference type="NCBI Taxonomy" id="55213"/>
    <lineage>
        <taxon>Bacteria</taxon>
        <taxon>Pseudomonadati</taxon>
        <taxon>Pseudomonadota</taxon>
        <taxon>Gammaproteobacteria</taxon>
        <taxon>Enterobacterales</taxon>
        <taxon>Pectobacteriaceae</taxon>
        <taxon>Brenneria</taxon>
    </lineage>
</organism>
<evidence type="ECO:0000256" key="5">
    <source>
        <dbReference type="HAMAP-Rule" id="MF_01825"/>
    </source>
</evidence>
<feature type="binding site" evidence="5">
    <location>
        <position position="257"/>
    </location>
    <ligand>
        <name>NAD(+)</name>
        <dbReference type="ChEBI" id="CHEBI:57540"/>
    </ligand>
</feature>
<feature type="binding site" evidence="5">
    <location>
        <position position="232"/>
    </location>
    <ligand>
        <name>NAD(+)</name>
        <dbReference type="ChEBI" id="CHEBI:57540"/>
    </ligand>
</feature>
<dbReference type="InterPro" id="IPR038251">
    <property type="entry name" value="PdxB_dimer_sf"/>
</dbReference>
<keyword evidence="1 5" id="KW-0963">Cytoplasm</keyword>
<keyword evidence="4 5" id="KW-0664">Pyridoxine biosynthesis</keyword>
<dbReference type="Proteomes" id="UP000299580">
    <property type="component" value="Chromosome"/>
</dbReference>
<feature type="binding site" evidence="5">
    <location>
        <position position="66"/>
    </location>
    <ligand>
        <name>substrate</name>
    </ligand>
</feature>
<dbReference type="GO" id="GO:0033711">
    <property type="term" value="F:4-phosphoerythronate dehydrogenase activity"/>
    <property type="evidence" value="ECO:0007669"/>
    <property type="project" value="UniProtKB-EC"/>
</dbReference>
<evidence type="ECO:0000259" key="8">
    <source>
        <dbReference type="Pfam" id="PF11890"/>
    </source>
</evidence>
<accession>A0A4P8QPU4</accession>
<comment type="similarity">
    <text evidence="5">Belongs to the D-isomer specific 2-hydroxyacid dehydrogenase family. PdxB subfamily.</text>
</comment>
<dbReference type="GO" id="GO:0008615">
    <property type="term" value="P:pyridoxine biosynthetic process"/>
    <property type="evidence" value="ECO:0007669"/>
    <property type="project" value="UniProtKB-UniRule"/>
</dbReference>
<keyword evidence="2 5" id="KW-0560">Oxidoreductase</keyword>
<dbReference type="PANTHER" id="PTHR42938">
    <property type="entry name" value="FORMATE DEHYDROGENASE 1"/>
    <property type="match status" value="1"/>
</dbReference>
<feature type="binding site" evidence="5">
    <location>
        <position position="45"/>
    </location>
    <ligand>
        <name>substrate</name>
    </ligand>
</feature>
<dbReference type="InterPro" id="IPR036291">
    <property type="entry name" value="NAD(P)-bd_dom_sf"/>
</dbReference>
<gene>
    <name evidence="5 9" type="primary">pdxB</name>
    <name evidence="9" type="ORF">EH207_11970</name>
</gene>
<dbReference type="FunFam" id="3.40.50.720:FF:000093">
    <property type="entry name" value="Erythronate-4-phosphate dehydrogenase"/>
    <property type="match status" value="1"/>
</dbReference>
<proteinExistence type="inferred from homology"/>
<dbReference type="InterPro" id="IPR006140">
    <property type="entry name" value="D-isomer_DH_NAD-bd"/>
</dbReference>
<dbReference type="GO" id="GO:0005829">
    <property type="term" value="C:cytosol"/>
    <property type="evidence" value="ECO:0007669"/>
    <property type="project" value="TreeGrafter"/>
</dbReference>
<keyword evidence="3 5" id="KW-0520">NAD</keyword>
<dbReference type="GO" id="GO:0046983">
    <property type="term" value="F:protein dimerization activity"/>
    <property type="evidence" value="ECO:0007669"/>
    <property type="project" value="InterPro"/>
</dbReference>
<evidence type="ECO:0000259" key="7">
    <source>
        <dbReference type="Pfam" id="PF02826"/>
    </source>
</evidence>
<evidence type="ECO:0000256" key="3">
    <source>
        <dbReference type="ARBA" id="ARBA00023027"/>
    </source>
</evidence>
<evidence type="ECO:0000313" key="9">
    <source>
        <dbReference type="EMBL" id="QCR09182.1"/>
    </source>
</evidence>
<dbReference type="Pfam" id="PF11890">
    <property type="entry name" value="DUF3410"/>
    <property type="match status" value="1"/>
</dbReference>
<feature type="active site" evidence="5">
    <location>
        <position position="237"/>
    </location>
</feature>
<feature type="domain" description="D-isomer specific 2-hydroxyacid dehydrogenase catalytic" evidence="6">
    <location>
        <begin position="4"/>
        <end position="280"/>
    </location>
</feature>
<feature type="active site" evidence="5">
    <location>
        <position position="208"/>
    </location>
</feature>
<dbReference type="Pfam" id="PF00389">
    <property type="entry name" value="2-Hacid_dh"/>
    <property type="match status" value="1"/>
</dbReference>
<dbReference type="RefSeq" id="WP_137714193.1">
    <property type="nucleotide sequence ID" value="NZ_CP034035.1"/>
</dbReference>
<dbReference type="GO" id="GO:0051287">
    <property type="term" value="F:NAD binding"/>
    <property type="evidence" value="ECO:0007669"/>
    <property type="project" value="InterPro"/>
</dbReference>
<reference evidence="9 10" key="1">
    <citation type="submission" date="2018-11" db="EMBL/GenBank/DDBJ databases">
        <title>Genome sequences of Brenneria nigrifluens and Brenneria rubrifaciens.</title>
        <authorList>
            <person name="Poret-Peterson A.T."/>
            <person name="McClean A.E."/>
            <person name="Kluepfel D.A."/>
        </authorList>
    </citation>
    <scope>NUCLEOTIDE SEQUENCE [LARGE SCALE GENOMIC DNA]</scope>
    <source>
        <strain evidence="9 10">6D370</strain>
    </source>
</reference>
<comment type="subcellular location">
    <subcellularLocation>
        <location evidence="5">Cytoplasm</location>
    </subcellularLocation>
</comment>
<dbReference type="AlphaFoldDB" id="A0A4P8QPU4"/>
<dbReference type="InterPro" id="IPR024531">
    <property type="entry name" value="Erythronate-4-P_DHase_dimer"/>
</dbReference>
<evidence type="ECO:0000256" key="2">
    <source>
        <dbReference type="ARBA" id="ARBA00023002"/>
    </source>
</evidence>
<dbReference type="InterPro" id="IPR006139">
    <property type="entry name" value="D-isomer_2_OHA_DH_cat_dom"/>
</dbReference>
<dbReference type="GO" id="GO:0036001">
    <property type="term" value="P:'de novo' pyridoxal 5'-phosphate biosynthetic process"/>
    <property type="evidence" value="ECO:0007669"/>
    <property type="project" value="TreeGrafter"/>
</dbReference>
<comment type="catalytic activity">
    <reaction evidence="5">
        <text>4-phospho-D-erythronate + NAD(+) = (R)-3-hydroxy-2-oxo-4-phosphooxybutanoate + NADH + H(+)</text>
        <dbReference type="Rhea" id="RHEA:18829"/>
        <dbReference type="ChEBI" id="CHEBI:15378"/>
        <dbReference type="ChEBI" id="CHEBI:57540"/>
        <dbReference type="ChEBI" id="CHEBI:57945"/>
        <dbReference type="ChEBI" id="CHEBI:58538"/>
        <dbReference type="ChEBI" id="CHEBI:58766"/>
        <dbReference type="EC" id="1.1.1.290"/>
    </reaction>
</comment>
<dbReference type="KEGG" id="brb:EH207_11970"/>
<evidence type="ECO:0000313" key="10">
    <source>
        <dbReference type="Proteomes" id="UP000299580"/>
    </source>
</evidence>
<comment type="caution">
    <text evidence="5">Lacks conserved residue(s) required for the propagation of feature annotation.</text>
</comment>
<dbReference type="Pfam" id="PF02826">
    <property type="entry name" value="2-Hacid_dh_C"/>
    <property type="match status" value="1"/>
</dbReference>
<feature type="binding site" evidence="5">
    <location>
        <position position="175"/>
    </location>
    <ligand>
        <name>NAD(+)</name>
        <dbReference type="ChEBI" id="CHEBI:57540"/>
    </ligand>
</feature>
<feature type="domain" description="D-isomer specific 2-hydroxyacid dehydrogenase NAD-binding" evidence="7">
    <location>
        <begin position="109"/>
        <end position="255"/>
    </location>
</feature>
<dbReference type="OrthoDB" id="9770208at2"/>
<evidence type="ECO:0000256" key="1">
    <source>
        <dbReference type="ARBA" id="ARBA00022490"/>
    </source>
</evidence>
<evidence type="ECO:0000256" key="4">
    <source>
        <dbReference type="ARBA" id="ARBA00023096"/>
    </source>
</evidence>
<comment type="pathway">
    <text evidence="5">Cofactor biosynthesis; pyridoxine 5'-phosphate biosynthesis; pyridoxine 5'-phosphate from D-erythrose 4-phosphate: step 2/5.</text>
</comment>
<dbReference type="PROSITE" id="PS00671">
    <property type="entry name" value="D_2_HYDROXYACID_DH_3"/>
    <property type="match status" value="1"/>
</dbReference>
<dbReference type="PANTHER" id="PTHR42938:SF9">
    <property type="entry name" value="FORMATE DEHYDROGENASE 1"/>
    <property type="match status" value="1"/>
</dbReference>
<dbReference type="Gene3D" id="3.30.1370.170">
    <property type="match status" value="1"/>
</dbReference>
<feature type="active site" description="Proton donor" evidence="5">
    <location>
        <position position="254"/>
    </location>
</feature>
<evidence type="ECO:0000259" key="6">
    <source>
        <dbReference type="Pfam" id="PF00389"/>
    </source>
</evidence>
<protein>
    <recommendedName>
        <fullName evidence="5">Erythronate-4-phosphate dehydrogenase</fullName>
        <ecNumber evidence="5">1.1.1.290</ecNumber>
    </recommendedName>
</protein>
<keyword evidence="10" id="KW-1185">Reference proteome</keyword>
<comment type="function">
    <text evidence="5">Catalyzes the oxidation of erythronate-4-phosphate to 3-hydroxy-2-oxo-4-phosphonooxybutanoate.</text>
</comment>
<dbReference type="EMBL" id="CP034035">
    <property type="protein sequence ID" value="QCR09182.1"/>
    <property type="molecule type" value="Genomic_DNA"/>
</dbReference>